<reference evidence="8 9" key="1">
    <citation type="submission" date="2019-05" db="EMBL/GenBank/DDBJ databases">
        <title>Flagellimonas sp. AsT0115, sp. nov., isolated from a marine red algae, Asparagopsis taxiformis.</title>
        <authorList>
            <person name="Kim J."/>
            <person name="Jeong S.E."/>
            <person name="Jeon C.O."/>
        </authorList>
    </citation>
    <scope>NUCLEOTIDE SEQUENCE [LARGE SCALE GENOMIC DNA]</scope>
    <source>
        <strain evidence="8 9">AsT0115</strain>
    </source>
</reference>
<dbReference type="PANTHER" id="PTHR30068:SF4">
    <property type="entry name" value="URONATE ISOMERASE"/>
    <property type="match status" value="1"/>
</dbReference>
<proteinExistence type="inferred from homology"/>
<organism evidence="8 9">
    <name type="scientific">Flagellimonas algicola</name>
    <dbReference type="NCBI Taxonomy" id="2583815"/>
    <lineage>
        <taxon>Bacteria</taxon>
        <taxon>Pseudomonadati</taxon>
        <taxon>Bacteroidota</taxon>
        <taxon>Flavobacteriia</taxon>
        <taxon>Flavobacteriales</taxon>
        <taxon>Flavobacteriaceae</taxon>
        <taxon>Flagellimonas</taxon>
    </lineage>
</organism>
<dbReference type="SUPFAM" id="SSF51556">
    <property type="entry name" value="Metallo-dependent hydrolases"/>
    <property type="match status" value="1"/>
</dbReference>
<dbReference type="EC" id="5.3.1.12" evidence="4 7"/>
<comment type="caution">
    <text evidence="8">The sequence shown here is derived from an EMBL/GenBank/DDBJ whole genome shotgun (WGS) entry which is preliminary data.</text>
</comment>
<dbReference type="Pfam" id="PF02614">
    <property type="entry name" value="UxaC"/>
    <property type="match status" value="1"/>
</dbReference>
<dbReference type="Gene3D" id="3.20.20.140">
    <property type="entry name" value="Metal-dependent hydrolases"/>
    <property type="match status" value="1"/>
</dbReference>
<accession>A0ABY2WIY0</accession>
<dbReference type="InterPro" id="IPR032466">
    <property type="entry name" value="Metal_Hydrolase"/>
</dbReference>
<dbReference type="PANTHER" id="PTHR30068">
    <property type="entry name" value="URONATE ISOMERASE"/>
    <property type="match status" value="1"/>
</dbReference>
<evidence type="ECO:0000256" key="3">
    <source>
        <dbReference type="ARBA" id="ARBA00008397"/>
    </source>
</evidence>
<evidence type="ECO:0000313" key="8">
    <source>
        <dbReference type="EMBL" id="TMU54794.1"/>
    </source>
</evidence>
<dbReference type="Gene3D" id="1.10.2020.10">
    <property type="entry name" value="uronate isomerase, domain 2, chain A"/>
    <property type="match status" value="1"/>
</dbReference>
<dbReference type="NCBIfam" id="NF002794">
    <property type="entry name" value="PRK02925.1"/>
    <property type="match status" value="1"/>
</dbReference>
<evidence type="ECO:0000256" key="6">
    <source>
        <dbReference type="ARBA" id="ARBA00023235"/>
    </source>
</evidence>
<comment type="catalytic activity">
    <reaction evidence="7">
        <text>aldehydo-D-galacturonate = keto-D-tagaturonate</text>
        <dbReference type="Rhea" id="RHEA:27702"/>
        <dbReference type="ChEBI" id="CHEBI:12952"/>
        <dbReference type="ChEBI" id="CHEBI:17886"/>
    </reaction>
</comment>
<protein>
    <recommendedName>
        <fullName evidence="5 7">Uronate isomerase</fullName>
        <ecNumber evidence="4 7">5.3.1.12</ecNumber>
    </recommendedName>
    <alternativeName>
        <fullName evidence="7">Glucuronate isomerase</fullName>
    </alternativeName>
    <alternativeName>
        <fullName evidence="7">Uronic isomerase</fullName>
    </alternativeName>
</protein>
<comment type="catalytic activity">
    <reaction evidence="1 7">
        <text>D-glucuronate = D-fructuronate</text>
        <dbReference type="Rhea" id="RHEA:13049"/>
        <dbReference type="ChEBI" id="CHEBI:58720"/>
        <dbReference type="ChEBI" id="CHEBI:59863"/>
        <dbReference type="EC" id="5.3.1.12"/>
    </reaction>
</comment>
<dbReference type="EMBL" id="VCNI01000002">
    <property type="protein sequence ID" value="TMU54794.1"/>
    <property type="molecule type" value="Genomic_DNA"/>
</dbReference>
<dbReference type="Proteomes" id="UP000751614">
    <property type="component" value="Unassembled WGS sequence"/>
</dbReference>
<keyword evidence="6 7" id="KW-0413">Isomerase</keyword>
<evidence type="ECO:0000256" key="2">
    <source>
        <dbReference type="ARBA" id="ARBA00004892"/>
    </source>
</evidence>
<name>A0ABY2WIY0_9FLAO</name>
<dbReference type="GO" id="GO:0008880">
    <property type="term" value="F:glucuronate isomerase activity"/>
    <property type="evidence" value="ECO:0007669"/>
    <property type="project" value="UniProtKB-EC"/>
</dbReference>
<evidence type="ECO:0000313" key="9">
    <source>
        <dbReference type="Proteomes" id="UP000751614"/>
    </source>
</evidence>
<keyword evidence="9" id="KW-1185">Reference proteome</keyword>
<evidence type="ECO:0000256" key="5">
    <source>
        <dbReference type="ARBA" id="ARBA00020555"/>
    </source>
</evidence>
<dbReference type="RefSeq" id="WP_138836295.1">
    <property type="nucleotide sequence ID" value="NZ_VCNI01000002.1"/>
</dbReference>
<dbReference type="InterPro" id="IPR003766">
    <property type="entry name" value="Uronate_isomerase"/>
</dbReference>
<evidence type="ECO:0000256" key="1">
    <source>
        <dbReference type="ARBA" id="ARBA00001165"/>
    </source>
</evidence>
<gene>
    <name evidence="7 8" type="primary">uxaC</name>
    <name evidence="8" type="ORF">FGG15_11375</name>
</gene>
<comment type="similarity">
    <text evidence="3 7">Belongs to the metallo-dependent hydrolases superfamily. Uronate isomerase family.</text>
</comment>
<evidence type="ECO:0000256" key="7">
    <source>
        <dbReference type="HAMAP-Rule" id="MF_00675"/>
    </source>
</evidence>
<dbReference type="HAMAP" id="MF_00675">
    <property type="entry name" value="UxaC"/>
    <property type="match status" value="1"/>
</dbReference>
<comment type="pathway">
    <text evidence="2 7">Carbohydrate metabolism; pentose and glucuronate interconversion.</text>
</comment>
<evidence type="ECO:0000256" key="4">
    <source>
        <dbReference type="ARBA" id="ARBA00012546"/>
    </source>
</evidence>
<sequence>MKFITENFLLETKFAQELYHGYAKEMPIIDYHNHLPPAEIASNHQFANITEVWLHGDHYKWRAMRALGIDEKYITGTASDQDKFLKWAETVPHTLRNPLYHWTHLELQRYFGIDQLLTPNNGKEIYQKTSDKLQERSHSTLGLLQQMKVELLCTTDDPLDSLEHHLSAGQSNLGLQMLPAFRPDKAYAVEDVKTVMDYIERLADVTGISIANYQDYLDALRNRIAFFHQAGSRLSDHGLDQLYFFEPGTFDVETLFKKVLAGKALEIQEIQYFKFETLLHLCKEYHKYGWTQQFHLGALRNTNERMLGTLGPDTGFDSIGDFQQAQSMSKFLNELDKTDQLAKTILYNLNPSQNEVFATMAGNFNDGSIKGKVQFGSAWWYTDQLDGMEKQINTLSNMGLLSCFVGMLTDSRSFLSFPRHEYFRRLLCNIFGNDIKKGLVPNDIPFVGKMIQDISYNNAKSYFDFERNNAKSVVEQTANQK</sequence>